<organism evidence="1 2">
    <name type="scientific">Candidatus Defluviibacterium haderslevense</name>
    <dbReference type="NCBI Taxonomy" id="2981993"/>
    <lineage>
        <taxon>Bacteria</taxon>
        <taxon>Pseudomonadati</taxon>
        <taxon>Bacteroidota</taxon>
        <taxon>Saprospiria</taxon>
        <taxon>Saprospirales</taxon>
        <taxon>Saprospiraceae</taxon>
        <taxon>Candidatus Defluviibacterium</taxon>
    </lineage>
</organism>
<evidence type="ECO:0000313" key="1">
    <source>
        <dbReference type="EMBL" id="MBK9718740.1"/>
    </source>
</evidence>
<name>A0A9D7SA06_9BACT</name>
<evidence type="ECO:0000313" key="2">
    <source>
        <dbReference type="Proteomes" id="UP000808349"/>
    </source>
</evidence>
<comment type="caution">
    <text evidence="1">The sequence shown here is derived from an EMBL/GenBank/DDBJ whole genome shotgun (WGS) entry which is preliminary data.</text>
</comment>
<proteinExistence type="predicted"/>
<sequence>MAHQIGLIKISGKLNDLSFFKSKYGYIVRTKGGASGTRIKTDPAFARTRENNQEFAEMNHAGKWIRTSLRNITANESDALVVSRMVKQLAQVIKLDISNLRGNRKVGVGLSTVEGKAHLKGFNFNIESVLSQVLKSNYHVDIARGVVRIPDFIPQQDLVCPSGATHCSIEAAWSKIDFMTGAFNSSKSPVVTLTLDLTPTEVVLNPTQLPTGAGILFVVLKVSFLQEVNGQLYPLKNGVMNAIELVSIS</sequence>
<accession>A0A9D7SA06</accession>
<protein>
    <submittedName>
        <fullName evidence="1">Uncharacterized protein</fullName>
    </submittedName>
</protein>
<dbReference type="AlphaFoldDB" id="A0A9D7SA06"/>
<dbReference type="EMBL" id="JADKFW010000012">
    <property type="protein sequence ID" value="MBK9718740.1"/>
    <property type="molecule type" value="Genomic_DNA"/>
</dbReference>
<reference evidence="1 2" key="1">
    <citation type="submission" date="2020-10" db="EMBL/GenBank/DDBJ databases">
        <title>Connecting structure to function with the recovery of over 1000 high-quality activated sludge metagenome-assembled genomes encoding full-length rRNA genes using long-read sequencing.</title>
        <authorList>
            <person name="Singleton C.M."/>
            <person name="Petriglieri F."/>
            <person name="Kristensen J.M."/>
            <person name="Kirkegaard R.H."/>
            <person name="Michaelsen T.Y."/>
            <person name="Andersen M.H."/>
            <person name="Karst S.M."/>
            <person name="Dueholm M.S."/>
            <person name="Nielsen P.H."/>
            <person name="Albertsen M."/>
        </authorList>
    </citation>
    <scope>NUCLEOTIDE SEQUENCE [LARGE SCALE GENOMIC DNA]</scope>
    <source>
        <strain evidence="1">Ribe_18-Q3-R11-54_BAT3C.373</strain>
    </source>
</reference>
<gene>
    <name evidence="1" type="ORF">IPO85_14735</name>
</gene>
<dbReference type="Proteomes" id="UP000808349">
    <property type="component" value="Unassembled WGS sequence"/>
</dbReference>